<dbReference type="InterPro" id="IPR006151">
    <property type="entry name" value="Shikm_DH/Glu-tRNA_Rdtase"/>
</dbReference>
<dbReference type="InterPro" id="IPR013708">
    <property type="entry name" value="Shikimate_DH-bd_N"/>
</dbReference>
<feature type="binding site" evidence="8">
    <location>
        <position position="217"/>
    </location>
    <ligand>
        <name>shikimate</name>
        <dbReference type="ChEBI" id="CHEBI:36208"/>
    </ligand>
</feature>
<feature type="binding site" evidence="8">
    <location>
        <begin position="15"/>
        <end position="17"/>
    </location>
    <ligand>
        <name>shikimate</name>
        <dbReference type="ChEBI" id="CHEBI:36208"/>
    </ligand>
</feature>
<feature type="domain" description="Shikimate dehydrogenase substrate binding N-terminal" evidence="10">
    <location>
        <begin position="7"/>
        <end position="89"/>
    </location>
</feature>
<dbReference type="Pfam" id="PF18317">
    <property type="entry name" value="SDH_C"/>
    <property type="match status" value="1"/>
</dbReference>
<dbReference type="InterPro" id="IPR022893">
    <property type="entry name" value="Shikimate_DH_fam"/>
</dbReference>
<dbReference type="RefSeq" id="WP_034952060.1">
    <property type="nucleotide sequence ID" value="NZ_JDST02000091.1"/>
</dbReference>
<feature type="domain" description="SDH C-terminal" evidence="11">
    <location>
        <begin position="239"/>
        <end position="264"/>
    </location>
</feature>
<evidence type="ECO:0000256" key="1">
    <source>
        <dbReference type="ARBA" id="ARBA00004871"/>
    </source>
</evidence>
<feature type="domain" description="Quinate/shikimate 5-dehydrogenase/glutamyl-tRNA reductase" evidence="9">
    <location>
        <begin position="117"/>
        <end position="192"/>
    </location>
</feature>
<comment type="similarity">
    <text evidence="8">Belongs to the shikimate dehydrogenase family.</text>
</comment>
<dbReference type="STRING" id="1453999.AW06_003585"/>
<dbReference type="InterPro" id="IPR046346">
    <property type="entry name" value="Aminoacid_DH-like_N_sf"/>
</dbReference>
<dbReference type="Gene3D" id="3.40.50.720">
    <property type="entry name" value="NAD(P)-binding Rossmann-like Domain"/>
    <property type="match status" value="1"/>
</dbReference>
<evidence type="ECO:0000313" key="12">
    <source>
        <dbReference type="EMBL" id="KFB75367.1"/>
    </source>
</evidence>
<sequence length="274" mass="29006">MTDRYAVIGNPISQTKSPLIHAAFARQCGQDMSYAAISAPIGGFSQAVADFCREGGKGLNVTIPFKVDAVMIADHLTERAQLAQAVNTLRFDESGVLGDNTDGIGLVHDIQVRLGISLRHKRILLIGAGGVARGVLLPLLEEGPARLLVVNRTPDKAEALIARFADRGHLAAGGFADIADQQFDVLINATSASFGGECLPLPADCFAPDSLAYDMAYGRGNTPFMTQALASGAGFVTDGLGMLVAQAAESFFLWRGVRPDVLPVIEMLIAAQRR</sequence>
<evidence type="ECO:0000256" key="8">
    <source>
        <dbReference type="HAMAP-Rule" id="MF_00222"/>
    </source>
</evidence>
<keyword evidence="6 8" id="KW-0057">Aromatic amino acid biosynthesis</keyword>
<feature type="binding site" evidence="8">
    <location>
        <position position="87"/>
    </location>
    <ligand>
        <name>shikimate</name>
        <dbReference type="ChEBI" id="CHEBI:36208"/>
    </ligand>
</feature>
<keyword evidence="4 8" id="KW-0521">NADP</keyword>
<dbReference type="SUPFAM" id="SSF51735">
    <property type="entry name" value="NAD(P)-binding Rossmann-fold domains"/>
    <property type="match status" value="1"/>
</dbReference>
<dbReference type="Pfam" id="PF08501">
    <property type="entry name" value="Shikimate_dh_N"/>
    <property type="match status" value="1"/>
</dbReference>
<dbReference type="AlphaFoldDB" id="A0A080M265"/>
<dbReference type="FunFam" id="3.40.50.10860:FF:000006">
    <property type="entry name" value="Shikimate dehydrogenase (NADP(+))"/>
    <property type="match status" value="1"/>
</dbReference>
<evidence type="ECO:0000256" key="7">
    <source>
        <dbReference type="ARBA" id="ARBA00049442"/>
    </source>
</evidence>
<dbReference type="NCBIfam" id="TIGR00507">
    <property type="entry name" value="aroE"/>
    <property type="match status" value="1"/>
</dbReference>
<dbReference type="InterPro" id="IPR041121">
    <property type="entry name" value="SDH_C"/>
</dbReference>
<dbReference type="InterPro" id="IPR011342">
    <property type="entry name" value="Shikimate_DH"/>
</dbReference>
<proteinExistence type="inferred from homology"/>
<gene>
    <name evidence="12" type="primary">aroE_2</name>
    <name evidence="8" type="synonym">aroE</name>
    <name evidence="12" type="ORF">AW06_003585</name>
</gene>
<organism evidence="12 13">
    <name type="scientific">Candidatus Accumulibacter cognatus</name>
    <dbReference type="NCBI Taxonomy" id="2954383"/>
    <lineage>
        <taxon>Bacteria</taxon>
        <taxon>Pseudomonadati</taxon>
        <taxon>Pseudomonadota</taxon>
        <taxon>Betaproteobacteria</taxon>
        <taxon>Candidatus Accumulibacter</taxon>
    </lineage>
</organism>
<evidence type="ECO:0000256" key="6">
    <source>
        <dbReference type="ARBA" id="ARBA00023141"/>
    </source>
</evidence>
<dbReference type="NCBIfam" id="NF001310">
    <property type="entry name" value="PRK00258.1-2"/>
    <property type="match status" value="1"/>
</dbReference>
<evidence type="ECO:0000256" key="4">
    <source>
        <dbReference type="ARBA" id="ARBA00022857"/>
    </source>
</evidence>
<comment type="caution">
    <text evidence="12">The sequence shown here is derived from an EMBL/GenBank/DDBJ whole genome shotgun (WGS) entry which is preliminary data.</text>
</comment>
<feature type="binding site" evidence="8">
    <location>
        <position position="62"/>
    </location>
    <ligand>
        <name>shikimate</name>
        <dbReference type="ChEBI" id="CHEBI:36208"/>
    </ligand>
</feature>
<feature type="binding site" evidence="8">
    <location>
        <position position="239"/>
    </location>
    <ligand>
        <name>NADP(+)</name>
        <dbReference type="ChEBI" id="CHEBI:58349"/>
    </ligand>
</feature>
<dbReference type="GO" id="GO:0050661">
    <property type="term" value="F:NADP binding"/>
    <property type="evidence" value="ECO:0007669"/>
    <property type="project" value="InterPro"/>
</dbReference>
<dbReference type="PANTHER" id="PTHR21089:SF1">
    <property type="entry name" value="BIFUNCTIONAL 3-DEHYDROQUINATE DEHYDRATASE_SHIKIMATE DEHYDROGENASE, CHLOROPLASTIC"/>
    <property type="match status" value="1"/>
</dbReference>
<dbReference type="EMBL" id="JDST02000091">
    <property type="protein sequence ID" value="KFB75367.1"/>
    <property type="molecule type" value="Genomic_DNA"/>
</dbReference>
<comment type="subunit">
    <text evidence="8">Homodimer.</text>
</comment>
<dbReference type="InterPro" id="IPR036291">
    <property type="entry name" value="NAD(P)-bd_dom_sf"/>
</dbReference>
<evidence type="ECO:0000259" key="9">
    <source>
        <dbReference type="Pfam" id="PF01488"/>
    </source>
</evidence>
<comment type="pathway">
    <text evidence="1 8">Metabolic intermediate biosynthesis; chorismate biosynthesis; chorismate from D-erythrose 4-phosphate and phosphoenolpyruvate: step 4/7.</text>
</comment>
<dbReference type="GO" id="GO:0004764">
    <property type="term" value="F:shikimate 3-dehydrogenase (NADP+) activity"/>
    <property type="evidence" value="ECO:0007669"/>
    <property type="project" value="UniProtKB-UniRule"/>
</dbReference>
<evidence type="ECO:0000256" key="2">
    <source>
        <dbReference type="ARBA" id="ARBA00012962"/>
    </source>
</evidence>
<dbReference type="GO" id="GO:0005829">
    <property type="term" value="C:cytosol"/>
    <property type="evidence" value="ECO:0007669"/>
    <property type="project" value="TreeGrafter"/>
</dbReference>
<accession>A0A080M265</accession>
<dbReference type="GO" id="GO:0019632">
    <property type="term" value="P:shikimate metabolic process"/>
    <property type="evidence" value="ECO:0007669"/>
    <property type="project" value="InterPro"/>
</dbReference>
<keyword evidence="13" id="KW-1185">Reference proteome</keyword>
<protein>
    <recommendedName>
        <fullName evidence="2 8">Shikimate dehydrogenase (NADP(+))</fullName>
        <shortName evidence="8">SDH</shortName>
        <ecNumber evidence="2 8">1.1.1.25</ecNumber>
    </recommendedName>
</protein>
<comment type="function">
    <text evidence="8">Involved in the biosynthesis of the chorismate, which leads to the biosynthesis of aromatic amino acids. Catalyzes the reversible NADPH linked reduction of 3-dehydroshikimate (DHSA) to yield shikimate (SA).</text>
</comment>
<evidence type="ECO:0000256" key="3">
    <source>
        <dbReference type="ARBA" id="ARBA00022605"/>
    </source>
</evidence>
<dbReference type="GO" id="GO:0009073">
    <property type="term" value="P:aromatic amino acid family biosynthetic process"/>
    <property type="evidence" value="ECO:0007669"/>
    <property type="project" value="UniProtKB-KW"/>
</dbReference>
<dbReference type="Gene3D" id="3.40.50.10860">
    <property type="entry name" value="Leucine Dehydrogenase, chain A, domain 1"/>
    <property type="match status" value="1"/>
</dbReference>
<feature type="binding site" evidence="8">
    <location>
        <position position="246"/>
    </location>
    <ligand>
        <name>shikimate</name>
        <dbReference type="ChEBI" id="CHEBI:36208"/>
    </ligand>
</feature>
<feature type="binding site" evidence="8">
    <location>
        <begin position="127"/>
        <end position="131"/>
    </location>
    <ligand>
        <name>NADP(+)</name>
        <dbReference type="ChEBI" id="CHEBI:58349"/>
    </ligand>
</feature>
<evidence type="ECO:0000259" key="10">
    <source>
        <dbReference type="Pfam" id="PF08501"/>
    </source>
</evidence>
<dbReference type="SUPFAM" id="SSF53223">
    <property type="entry name" value="Aminoacid dehydrogenase-like, N-terminal domain"/>
    <property type="match status" value="1"/>
</dbReference>
<dbReference type="GO" id="GO:0009423">
    <property type="term" value="P:chorismate biosynthetic process"/>
    <property type="evidence" value="ECO:0007669"/>
    <property type="project" value="UniProtKB-UniRule"/>
</dbReference>
<name>A0A080M265_9PROT</name>
<feature type="binding site" evidence="8">
    <location>
        <position position="78"/>
    </location>
    <ligand>
        <name>NADP(+)</name>
        <dbReference type="ChEBI" id="CHEBI:58349"/>
    </ligand>
</feature>
<feature type="binding site" evidence="8">
    <location>
        <position position="215"/>
    </location>
    <ligand>
        <name>NADP(+)</name>
        <dbReference type="ChEBI" id="CHEBI:58349"/>
    </ligand>
</feature>
<keyword evidence="3 8" id="KW-0028">Amino-acid biosynthesis</keyword>
<dbReference type="PANTHER" id="PTHR21089">
    <property type="entry name" value="SHIKIMATE DEHYDROGENASE"/>
    <property type="match status" value="1"/>
</dbReference>
<dbReference type="UniPathway" id="UPA00053">
    <property type="reaction ID" value="UER00087"/>
</dbReference>
<keyword evidence="5 8" id="KW-0560">Oxidoreductase</keyword>
<evidence type="ECO:0000313" key="13">
    <source>
        <dbReference type="Proteomes" id="UP000021315"/>
    </source>
</evidence>
<feature type="binding site" evidence="8">
    <location>
        <begin position="151"/>
        <end position="156"/>
    </location>
    <ligand>
        <name>NADP(+)</name>
        <dbReference type="ChEBI" id="CHEBI:58349"/>
    </ligand>
</feature>
<dbReference type="Proteomes" id="UP000021315">
    <property type="component" value="Unassembled WGS sequence"/>
</dbReference>
<comment type="catalytic activity">
    <reaction evidence="7 8">
        <text>shikimate + NADP(+) = 3-dehydroshikimate + NADPH + H(+)</text>
        <dbReference type="Rhea" id="RHEA:17737"/>
        <dbReference type="ChEBI" id="CHEBI:15378"/>
        <dbReference type="ChEBI" id="CHEBI:16630"/>
        <dbReference type="ChEBI" id="CHEBI:36208"/>
        <dbReference type="ChEBI" id="CHEBI:57783"/>
        <dbReference type="ChEBI" id="CHEBI:58349"/>
        <dbReference type="EC" id="1.1.1.25"/>
    </reaction>
</comment>
<feature type="binding site" evidence="8">
    <location>
        <position position="102"/>
    </location>
    <ligand>
        <name>shikimate</name>
        <dbReference type="ChEBI" id="CHEBI:36208"/>
    </ligand>
</feature>
<dbReference type="CDD" id="cd01065">
    <property type="entry name" value="NAD_bind_Shikimate_DH"/>
    <property type="match status" value="1"/>
</dbReference>
<dbReference type="Pfam" id="PF01488">
    <property type="entry name" value="Shikimate_DH"/>
    <property type="match status" value="1"/>
</dbReference>
<reference evidence="12" key="1">
    <citation type="submission" date="2014-02" db="EMBL/GenBank/DDBJ databases">
        <title>Expanding our view of genomic diversity in Candidatus Accumulibacter clades.</title>
        <authorList>
            <person name="Skennerton C.T."/>
            <person name="Barr J.J."/>
            <person name="Slater F.R."/>
            <person name="Bond P.L."/>
            <person name="Tyson G.W."/>
        </authorList>
    </citation>
    <scope>NUCLEOTIDE SEQUENCE [LARGE SCALE GENOMIC DNA]</scope>
</reference>
<evidence type="ECO:0000256" key="5">
    <source>
        <dbReference type="ARBA" id="ARBA00023002"/>
    </source>
</evidence>
<dbReference type="EC" id="1.1.1.25" evidence="2 8"/>
<dbReference type="GO" id="GO:0008652">
    <property type="term" value="P:amino acid biosynthetic process"/>
    <property type="evidence" value="ECO:0007669"/>
    <property type="project" value="UniProtKB-KW"/>
</dbReference>
<dbReference type="HAMAP" id="MF_00222">
    <property type="entry name" value="Shikimate_DH_AroE"/>
    <property type="match status" value="1"/>
</dbReference>
<evidence type="ECO:0000259" key="11">
    <source>
        <dbReference type="Pfam" id="PF18317"/>
    </source>
</evidence>
<feature type="active site" description="Proton acceptor" evidence="8">
    <location>
        <position position="66"/>
    </location>
</feature>